<feature type="transmembrane region" description="Helical" evidence="13">
    <location>
        <begin position="379"/>
        <end position="402"/>
    </location>
</feature>
<evidence type="ECO:0000256" key="1">
    <source>
        <dbReference type="ARBA" id="ARBA00004141"/>
    </source>
</evidence>
<dbReference type="GO" id="GO:0015203">
    <property type="term" value="F:polyamine transmembrane transporter activity"/>
    <property type="evidence" value="ECO:0007669"/>
    <property type="project" value="TreeGrafter"/>
</dbReference>
<dbReference type="GO" id="GO:0016887">
    <property type="term" value="F:ATP hydrolysis activity"/>
    <property type="evidence" value="ECO:0007669"/>
    <property type="project" value="InterPro"/>
</dbReference>
<keyword evidence="11 13" id="KW-0472">Membrane</keyword>
<evidence type="ECO:0000256" key="6">
    <source>
        <dbReference type="ARBA" id="ARBA00022741"/>
    </source>
</evidence>
<dbReference type="GO" id="GO:0140358">
    <property type="term" value="F:P-type transmembrane transporter activity"/>
    <property type="evidence" value="ECO:0007669"/>
    <property type="project" value="InterPro"/>
</dbReference>
<feature type="transmembrane region" description="Helical" evidence="13">
    <location>
        <begin position="1100"/>
        <end position="1121"/>
    </location>
</feature>
<feature type="transmembrane region" description="Helical" evidence="13">
    <location>
        <begin position="418"/>
        <end position="438"/>
    </location>
</feature>
<dbReference type="EMBL" id="DF142853">
    <property type="protein sequence ID" value="GAA47764.1"/>
    <property type="molecule type" value="Genomic_DNA"/>
</dbReference>
<dbReference type="SUPFAM" id="SSF56784">
    <property type="entry name" value="HAD-like"/>
    <property type="match status" value="1"/>
</dbReference>
<comment type="subcellular location">
    <subcellularLocation>
        <location evidence="1 13">Membrane</location>
        <topology evidence="1 13">Multi-pass membrane protein</topology>
    </subcellularLocation>
</comment>
<keyword evidence="4 13" id="KW-0812">Transmembrane</keyword>
<evidence type="ECO:0000313" key="17">
    <source>
        <dbReference type="EMBL" id="GAA47764.1"/>
    </source>
</evidence>
<keyword evidence="7 13" id="KW-0067">ATP-binding</keyword>
<dbReference type="SUPFAM" id="SSF81665">
    <property type="entry name" value="Calcium ATPase, transmembrane domain M"/>
    <property type="match status" value="1"/>
</dbReference>
<dbReference type="NCBIfam" id="TIGR01657">
    <property type="entry name" value="P-ATPase-V"/>
    <property type="match status" value="1"/>
</dbReference>
<dbReference type="PANTHER" id="PTHR45630:SF8">
    <property type="entry name" value="CATION-TRANSPORTING ATPASE"/>
    <property type="match status" value="1"/>
</dbReference>
<dbReference type="SUPFAM" id="SSF81653">
    <property type="entry name" value="Calcium ATPase, transduction domain A"/>
    <property type="match status" value="1"/>
</dbReference>
<feature type="transmembrane region" description="Helical" evidence="13">
    <location>
        <begin position="1059"/>
        <end position="1079"/>
    </location>
</feature>
<organism evidence="17 18">
    <name type="scientific">Clonorchis sinensis</name>
    <name type="common">Chinese liver fluke</name>
    <dbReference type="NCBI Taxonomy" id="79923"/>
    <lineage>
        <taxon>Eukaryota</taxon>
        <taxon>Metazoa</taxon>
        <taxon>Spiralia</taxon>
        <taxon>Lophotrochozoa</taxon>
        <taxon>Platyhelminthes</taxon>
        <taxon>Trematoda</taxon>
        <taxon>Digenea</taxon>
        <taxon>Opisthorchiida</taxon>
        <taxon>Opisthorchiata</taxon>
        <taxon>Opisthorchiidae</taxon>
        <taxon>Clonorchis</taxon>
    </lineage>
</organism>
<evidence type="ECO:0000256" key="13">
    <source>
        <dbReference type="RuleBase" id="RU362082"/>
    </source>
</evidence>
<gene>
    <name evidence="17" type="ORF">CLF_100775</name>
</gene>
<dbReference type="Pfam" id="PF13246">
    <property type="entry name" value="Cation_ATPase"/>
    <property type="match status" value="1"/>
</dbReference>
<evidence type="ECO:0000256" key="10">
    <source>
        <dbReference type="ARBA" id="ARBA00022989"/>
    </source>
</evidence>
<evidence type="ECO:0000256" key="11">
    <source>
        <dbReference type="ARBA" id="ARBA00023136"/>
    </source>
</evidence>
<evidence type="ECO:0000256" key="3">
    <source>
        <dbReference type="ARBA" id="ARBA00022553"/>
    </source>
</evidence>
<comment type="similarity">
    <text evidence="2 13">Belongs to the cation transport ATPase (P-type) (TC 3.A.3) family. Type V subfamily.</text>
</comment>
<accession>G7Y478</accession>
<dbReference type="Gene3D" id="2.70.150.10">
    <property type="entry name" value="Calcium-transporting ATPase, cytoplasmic transduction domain A"/>
    <property type="match status" value="1"/>
</dbReference>
<evidence type="ECO:0000259" key="16">
    <source>
        <dbReference type="Pfam" id="PF12409"/>
    </source>
</evidence>
<dbReference type="Proteomes" id="UP000008909">
    <property type="component" value="Unassembled WGS sequence"/>
</dbReference>
<evidence type="ECO:0000256" key="2">
    <source>
        <dbReference type="ARBA" id="ARBA00006000"/>
    </source>
</evidence>
<evidence type="ECO:0000259" key="15">
    <source>
        <dbReference type="Pfam" id="PF00122"/>
    </source>
</evidence>
<feature type="transmembrane region" description="Helical" evidence="13">
    <location>
        <begin position="1141"/>
        <end position="1161"/>
    </location>
</feature>
<dbReference type="InterPro" id="IPR018303">
    <property type="entry name" value="ATPase_P-typ_P_site"/>
</dbReference>
<feature type="region of interest" description="Disordered" evidence="14">
    <location>
        <begin position="1400"/>
        <end position="1426"/>
    </location>
</feature>
<keyword evidence="3" id="KW-0597">Phosphoprotein</keyword>
<dbReference type="NCBIfam" id="TIGR01494">
    <property type="entry name" value="ATPase_P-type"/>
    <property type="match status" value="1"/>
</dbReference>
<dbReference type="FunFam" id="1.20.1110.10:FF:000023">
    <property type="entry name" value="Cation-transporting ATPase"/>
    <property type="match status" value="1"/>
</dbReference>
<evidence type="ECO:0000256" key="9">
    <source>
        <dbReference type="ARBA" id="ARBA00022967"/>
    </source>
</evidence>
<feature type="transmembrane region" description="Helical" evidence="13">
    <location>
        <begin position="1173"/>
        <end position="1192"/>
    </location>
</feature>
<dbReference type="InterPro" id="IPR006544">
    <property type="entry name" value="P-type_TPase_V"/>
</dbReference>
<evidence type="ECO:0000256" key="8">
    <source>
        <dbReference type="ARBA" id="ARBA00022842"/>
    </source>
</evidence>
<dbReference type="PRINTS" id="PR00119">
    <property type="entry name" value="CATATPASE"/>
</dbReference>
<name>G7Y478_CLOSI</name>
<evidence type="ECO:0000256" key="7">
    <source>
        <dbReference type="ARBA" id="ARBA00022840"/>
    </source>
</evidence>
<keyword evidence="10 13" id="KW-1133">Transmembrane helix</keyword>
<evidence type="ECO:0000256" key="14">
    <source>
        <dbReference type="SAM" id="MobiDB-lite"/>
    </source>
</evidence>
<reference key="2">
    <citation type="submission" date="2011-10" db="EMBL/GenBank/DDBJ databases">
        <title>The genome and transcriptome sequence of Clonorchis sinensis provide insights into the carcinogenic liver fluke.</title>
        <authorList>
            <person name="Wang X."/>
            <person name="Huang Y."/>
            <person name="Chen W."/>
            <person name="Liu H."/>
            <person name="Guo L."/>
            <person name="Chen Y."/>
            <person name="Luo F."/>
            <person name="Zhou W."/>
            <person name="Sun J."/>
            <person name="Mao Q."/>
            <person name="Liang P."/>
            <person name="Zhou C."/>
            <person name="Tian Y."/>
            <person name="Men J."/>
            <person name="Lv X."/>
            <person name="Huang L."/>
            <person name="Zhou J."/>
            <person name="Hu Y."/>
            <person name="Li R."/>
            <person name="Zhang F."/>
            <person name="Lei H."/>
            <person name="Li X."/>
            <person name="Hu X."/>
            <person name="Liang C."/>
            <person name="Xu J."/>
            <person name="Wu Z."/>
            <person name="Yu X."/>
        </authorList>
    </citation>
    <scope>NUCLEOTIDE SEQUENCE</scope>
    <source>
        <strain>Henan</strain>
    </source>
</reference>
<dbReference type="SUPFAM" id="SSF81660">
    <property type="entry name" value="Metal cation-transporting ATPase, ATP-binding domain N"/>
    <property type="match status" value="1"/>
</dbReference>
<dbReference type="GO" id="GO:0005524">
    <property type="term" value="F:ATP binding"/>
    <property type="evidence" value="ECO:0007669"/>
    <property type="project" value="UniProtKB-UniRule"/>
</dbReference>
<dbReference type="InterPro" id="IPR008250">
    <property type="entry name" value="ATPase_P-typ_transduc_dom_A_sf"/>
</dbReference>
<evidence type="ECO:0000256" key="12">
    <source>
        <dbReference type="ARBA" id="ARBA00049360"/>
    </source>
</evidence>
<keyword evidence="9 13" id="KW-1278">Translocase</keyword>
<keyword evidence="18" id="KW-1185">Reference proteome</keyword>
<dbReference type="Gene3D" id="3.40.50.1000">
    <property type="entry name" value="HAD superfamily/HAD-like"/>
    <property type="match status" value="2"/>
</dbReference>
<protein>
    <recommendedName>
        <fullName evidence="13">Cation-transporting ATPase</fullName>
        <ecNumber evidence="13">7.2.2.-</ecNumber>
    </recommendedName>
</protein>
<dbReference type="GO" id="GO:0016020">
    <property type="term" value="C:membrane"/>
    <property type="evidence" value="ECO:0007669"/>
    <property type="project" value="UniProtKB-SubCell"/>
</dbReference>
<dbReference type="InterPro" id="IPR001757">
    <property type="entry name" value="P_typ_ATPase"/>
</dbReference>
<feature type="transmembrane region" description="Helical" evidence="13">
    <location>
        <begin position="1212"/>
        <end position="1236"/>
    </location>
</feature>
<feature type="transmembrane region" description="Helical" evidence="13">
    <location>
        <begin position="186"/>
        <end position="205"/>
    </location>
</feature>
<dbReference type="FunFam" id="3.40.50.1000:FF:000068">
    <property type="entry name" value="Cation-transporting ATPase"/>
    <property type="match status" value="1"/>
</dbReference>
<proteinExistence type="inferred from homology"/>
<dbReference type="EC" id="7.2.2.-" evidence="13"/>
<dbReference type="GO" id="GO:0006874">
    <property type="term" value="P:intracellular calcium ion homeostasis"/>
    <property type="evidence" value="ECO:0007669"/>
    <property type="project" value="TreeGrafter"/>
</dbReference>
<dbReference type="InterPro" id="IPR036412">
    <property type="entry name" value="HAD-like_sf"/>
</dbReference>
<dbReference type="PANTHER" id="PTHR45630">
    <property type="entry name" value="CATION-TRANSPORTING ATPASE-RELATED"/>
    <property type="match status" value="1"/>
</dbReference>
<dbReference type="Pfam" id="PF12409">
    <property type="entry name" value="P5-ATPase"/>
    <property type="match status" value="1"/>
</dbReference>
<evidence type="ECO:0000256" key="4">
    <source>
        <dbReference type="ARBA" id="ARBA00022692"/>
    </source>
</evidence>
<sequence length="1473" mass="165434">MKKSELNGGLQAHLTQQDEFIYEPDGASCVSLFFFQVSLLQPINGYKFSCTKTTLVYLACILTCGILWLILHWFPRLMLRWSHHPCSLGEADKVLIKDPAGVYYVLKVKKSVIDGASECSEHSYSKLFPAKPLQERIVLARRALYEPNEIVIRLTPILKMLLTKCLNPFYCFQAFSVALWFSQDYWIYALCIVVLSIVSLCLQIYEMRRVTNIKCTSSCWPLLLVFFQNELALKRTVCGSAPVSVYREVNGFPTFQQVNSTELVPGDIIEIPRKGCTMHCDAFVLNGNCIVNESTLTGESVPVTKTPLPERQRKNESFNLPSLSRHVLFGGTCVIQTRNFNNEAVLAIVVRTGFRTAKGELVRSILYPKPMKFKFTEDAIKFVLAMGVLALIGMPISIYFMYRAQVETSSLVMRTLDLITIIVSPALPMAMTVGIVFAQRRLRAIDIFCINPGAITVCGVINIACFDKTGTLTEDGMDLWGVLPNMQGVFGEPIFKPSELENGPLLEAMATCHSLTLIDGVLSGDPLDLKMFQSTKWEFLEEFPEGQCKFDMPIPAVVRPVRENVLEEDPLVGAYEVGILRQFPFTSSLQRMSVITRSLYGSEFCVYAKGAPEMIETLCRRDTIPSDFQSVLLKYARDGYRVLALAWRPLKVSCVRALRIERERAEQNLLFLGYLIMENRLKKESNSVIQTLKDANIRPVMVTGDNMLTAISVARDCEFIDEWDRIIIVSAKPPPHVATSNGAKVDSPAHPYAPQVNAHLGTELDDVAPLVEFHYAEDLHKPVTEVTATHGLNSVLHTERTRQSRQTVPQTSVKKTRFFDRWWPLGTKRRCSPVCAPQPTVISGENTDNLIFLFIYLSETQSELDSQACAPVRSVHFVIDTRVSGDQHSKSKVGFRKGPNLLVPPVPRVNIRMIDRPDFHLAISGKTWSTIKEHYPWLIPKLVVKGTVFARFSPDQKTQLIETLQSVGYFVAMCGDGANDCGALKTAHAGVSLSEAEASVASPFTSKQQNITCIPALIREGRCALVTNFGIFKFMSGYSLVQFFMTIILYVVGCKVTNGQFLYMDLFLITPLGITFAYTKAYPHLSVDPPSIHLLSTVPLTSLGLQLMTNFTLQILAFVWVRQQPWYFPLFEVDSSFEASNYENTAVFTVVLYQFIILAVVFSQGAPYRRSILSNYFFVLNLLACIAGTLYLTSYPHDDILKLLETIRIPSIRFVILLHGIVLANFLICYLLEMVVDGVSFRRHMLYIRRALFPRFVQIKDYERIREEIDRLAGSWPPIIRSASVQALPSELFNEDVPIGLDDRSHKRAASVLSSESEDDELVLPTQIDSPTKVALVPPDNSVEQYGDVRFQVGDVESGILGESSHRIRSRHPSGCSVKIPRYYSLEDVRFHFSGIQAAGDTSAGDSESQDVFVSPKPQGEEDAPEQQYMAVTRVTITIPRIKPAYDIISDIAGTSKHIRSFIIFTYWTLAHT</sequence>
<feature type="domain" description="P5B-type ATPase N-terminal" evidence="16">
    <location>
        <begin position="43"/>
        <end position="112"/>
    </location>
</feature>
<keyword evidence="6 13" id="KW-0547">Nucleotide-binding</keyword>
<evidence type="ECO:0000256" key="5">
    <source>
        <dbReference type="ARBA" id="ARBA00022723"/>
    </source>
</evidence>
<feature type="domain" description="P-type ATPase A" evidence="15">
    <location>
        <begin position="254"/>
        <end position="365"/>
    </location>
</feature>
<dbReference type="InterPro" id="IPR023298">
    <property type="entry name" value="ATPase_P-typ_TM_dom_sf"/>
</dbReference>
<feature type="transmembrane region" description="Helical" evidence="13">
    <location>
        <begin position="55"/>
        <end position="74"/>
    </location>
</feature>
<keyword evidence="8 13" id="KW-0460">Magnesium</keyword>
<dbReference type="InterPro" id="IPR023299">
    <property type="entry name" value="ATPase_P-typ_cyto_dom_N"/>
</dbReference>
<feature type="transmembrane region" description="Helical" evidence="13">
    <location>
        <begin position="1031"/>
        <end position="1053"/>
    </location>
</feature>
<dbReference type="InterPro" id="IPR047819">
    <property type="entry name" value="P5A-ATPase_N"/>
</dbReference>
<dbReference type="Gene3D" id="3.40.1110.10">
    <property type="entry name" value="Calcium-transporting ATPase, cytoplasmic domain N"/>
    <property type="match status" value="1"/>
</dbReference>
<dbReference type="PROSITE" id="PS00154">
    <property type="entry name" value="ATPASE_E1_E2"/>
    <property type="match status" value="1"/>
</dbReference>
<dbReference type="InterPro" id="IPR059000">
    <property type="entry name" value="ATPase_P-type_domA"/>
</dbReference>
<keyword evidence="5 13" id="KW-0479">Metal-binding</keyword>
<comment type="catalytic activity">
    <reaction evidence="12 13">
        <text>ATP + H2O = ADP + phosphate + H(+)</text>
        <dbReference type="Rhea" id="RHEA:13065"/>
        <dbReference type="ChEBI" id="CHEBI:15377"/>
        <dbReference type="ChEBI" id="CHEBI:15378"/>
        <dbReference type="ChEBI" id="CHEBI:30616"/>
        <dbReference type="ChEBI" id="CHEBI:43474"/>
        <dbReference type="ChEBI" id="CHEBI:456216"/>
    </reaction>
</comment>
<evidence type="ECO:0000313" key="18">
    <source>
        <dbReference type="Proteomes" id="UP000008909"/>
    </source>
</evidence>
<dbReference type="GO" id="GO:0019829">
    <property type="term" value="F:ATPase-coupled monoatomic cation transmembrane transporter activity"/>
    <property type="evidence" value="ECO:0007669"/>
    <property type="project" value="UniProtKB-UniRule"/>
</dbReference>
<dbReference type="GO" id="GO:0046872">
    <property type="term" value="F:metal ion binding"/>
    <property type="evidence" value="ECO:0007669"/>
    <property type="project" value="UniProtKB-UniRule"/>
</dbReference>
<dbReference type="Pfam" id="PF00122">
    <property type="entry name" value="E1-E2_ATPase"/>
    <property type="match status" value="1"/>
</dbReference>
<dbReference type="InterPro" id="IPR023214">
    <property type="entry name" value="HAD_sf"/>
</dbReference>
<reference evidence="17" key="1">
    <citation type="journal article" date="2011" name="Genome Biol.">
        <title>The draft genome of the carcinogenic human liver fluke Clonorchis sinensis.</title>
        <authorList>
            <person name="Wang X."/>
            <person name="Chen W."/>
            <person name="Huang Y."/>
            <person name="Sun J."/>
            <person name="Men J."/>
            <person name="Liu H."/>
            <person name="Luo F."/>
            <person name="Guo L."/>
            <person name="Lv X."/>
            <person name="Deng C."/>
            <person name="Zhou C."/>
            <person name="Fan Y."/>
            <person name="Li X."/>
            <person name="Huang L."/>
            <person name="Hu Y."/>
            <person name="Liang C."/>
            <person name="Hu X."/>
            <person name="Xu J."/>
            <person name="Yu X."/>
        </authorList>
    </citation>
    <scope>NUCLEOTIDE SEQUENCE [LARGE SCALE GENOMIC DNA]</scope>
    <source>
        <strain evidence="17">Henan</strain>
    </source>
</reference>